<dbReference type="InterPro" id="IPR044058">
    <property type="entry name" value="Lipoprotein_23"/>
</dbReference>
<comment type="caution">
    <text evidence="2">The sequence shown here is derived from an EMBL/GenBank/DDBJ whole genome shotgun (WGS) entry which is preliminary data.</text>
</comment>
<organism evidence="2 3">
    <name type="scientific">Actinokineospora auranticolor</name>
    <dbReference type="NCBI Taxonomy" id="155976"/>
    <lineage>
        <taxon>Bacteria</taxon>
        <taxon>Bacillati</taxon>
        <taxon>Actinomycetota</taxon>
        <taxon>Actinomycetes</taxon>
        <taxon>Pseudonocardiales</taxon>
        <taxon>Pseudonocardiaceae</taxon>
        <taxon>Actinokineospora</taxon>
    </lineage>
</organism>
<evidence type="ECO:0000313" key="2">
    <source>
        <dbReference type="EMBL" id="PPK63188.1"/>
    </source>
</evidence>
<reference evidence="2 3" key="1">
    <citation type="submission" date="2018-02" db="EMBL/GenBank/DDBJ databases">
        <title>Genomic Encyclopedia of Archaeal and Bacterial Type Strains, Phase II (KMG-II): from individual species to whole genera.</title>
        <authorList>
            <person name="Goeker M."/>
        </authorList>
    </citation>
    <scope>NUCLEOTIDE SEQUENCE [LARGE SCALE GENOMIC DNA]</scope>
    <source>
        <strain evidence="2 3">YU 961-1</strain>
    </source>
</reference>
<dbReference type="EMBL" id="PTIX01000031">
    <property type="protein sequence ID" value="PPK63188.1"/>
    <property type="molecule type" value="Genomic_DNA"/>
</dbReference>
<proteinExistence type="predicted"/>
<sequence>MRTAVVAVAACLVLAGCGSGKADMWAEVEVPKKVTDTEDCFPVGVVDVPADWTPINLGPRGESLRFGLKAECDITSDHAAGVVKVYQGSRLESDTGERLTDREVLEAYLEVQDASDVEIREAKVGRAGGFEAVWRTNGKPNRAFTYTVYGGSHTMLVAALGAPDDKFEETVLPVYLLARKSAQDSGP</sequence>
<protein>
    <submittedName>
        <fullName evidence="2">Uncharacterized protein</fullName>
    </submittedName>
</protein>
<dbReference type="AlphaFoldDB" id="A0A2S6GD66"/>
<dbReference type="PROSITE" id="PS51257">
    <property type="entry name" value="PROKAR_LIPOPROTEIN"/>
    <property type="match status" value="1"/>
</dbReference>
<dbReference type="OrthoDB" id="9996625at2"/>
<evidence type="ECO:0000313" key="3">
    <source>
        <dbReference type="Proteomes" id="UP000239203"/>
    </source>
</evidence>
<evidence type="ECO:0000256" key="1">
    <source>
        <dbReference type="SAM" id="SignalP"/>
    </source>
</evidence>
<accession>A0A2S6GD66</accession>
<name>A0A2S6GD66_9PSEU</name>
<feature type="chain" id="PRO_5015486035" evidence="1">
    <location>
        <begin position="23"/>
        <end position="187"/>
    </location>
</feature>
<dbReference type="Pfam" id="PF18966">
    <property type="entry name" value="Lipoprotein_23"/>
    <property type="match status" value="1"/>
</dbReference>
<dbReference type="Proteomes" id="UP000239203">
    <property type="component" value="Unassembled WGS sequence"/>
</dbReference>
<dbReference type="RefSeq" id="WP_146108363.1">
    <property type="nucleotide sequence ID" value="NZ_CP154825.1"/>
</dbReference>
<keyword evidence="1" id="KW-0732">Signal</keyword>
<feature type="signal peptide" evidence="1">
    <location>
        <begin position="1"/>
        <end position="22"/>
    </location>
</feature>
<gene>
    <name evidence="2" type="ORF">CLV40_13157</name>
</gene>
<keyword evidence="3" id="KW-1185">Reference proteome</keyword>